<reference evidence="2" key="1">
    <citation type="submission" date="2014-09" db="EMBL/GenBank/DDBJ databases">
        <authorList>
            <person name="Magalhaes I.L.F."/>
            <person name="Oliveira U."/>
            <person name="Santos F.R."/>
            <person name="Vidigal T.H.D.A."/>
            <person name="Brescovit A.D."/>
            <person name="Santos A.J."/>
        </authorList>
    </citation>
    <scope>NUCLEOTIDE SEQUENCE</scope>
    <source>
        <tissue evidence="2">Shoot tissue taken approximately 20 cm above the soil surface</tissue>
    </source>
</reference>
<dbReference type="EMBL" id="GBRH01172402">
    <property type="protein sequence ID" value="JAE25494.1"/>
    <property type="molecule type" value="Transcribed_RNA"/>
</dbReference>
<keyword evidence="1" id="KW-0472">Membrane</keyword>
<evidence type="ECO:0000313" key="2">
    <source>
        <dbReference type="EMBL" id="JAE25494.1"/>
    </source>
</evidence>
<sequence length="40" mass="4962">MHRKVQVYLLHINNASITILIRYLLLFYICLLYVIYQYRS</sequence>
<accession>A0A0A9GQ00</accession>
<keyword evidence="1" id="KW-1133">Transmembrane helix</keyword>
<feature type="transmembrane region" description="Helical" evidence="1">
    <location>
        <begin position="12"/>
        <end position="36"/>
    </location>
</feature>
<protein>
    <submittedName>
        <fullName evidence="2">Uncharacterized protein</fullName>
    </submittedName>
</protein>
<name>A0A0A9GQ00_ARUDO</name>
<reference evidence="2" key="2">
    <citation type="journal article" date="2015" name="Data Brief">
        <title>Shoot transcriptome of the giant reed, Arundo donax.</title>
        <authorList>
            <person name="Barrero R.A."/>
            <person name="Guerrero F.D."/>
            <person name="Moolhuijzen P."/>
            <person name="Goolsby J.A."/>
            <person name="Tidwell J."/>
            <person name="Bellgard S.E."/>
            <person name="Bellgard M.I."/>
        </authorList>
    </citation>
    <scope>NUCLEOTIDE SEQUENCE</scope>
    <source>
        <tissue evidence="2">Shoot tissue taken approximately 20 cm above the soil surface</tissue>
    </source>
</reference>
<evidence type="ECO:0000256" key="1">
    <source>
        <dbReference type="SAM" id="Phobius"/>
    </source>
</evidence>
<dbReference type="AlphaFoldDB" id="A0A0A9GQ00"/>
<organism evidence="2">
    <name type="scientific">Arundo donax</name>
    <name type="common">Giant reed</name>
    <name type="synonym">Donax arundinaceus</name>
    <dbReference type="NCBI Taxonomy" id="35708"/>
    <lineage>
        <taxon>Eukaryota</taxon>
        <taxon>Viridiplantae</taxon>
        <taxon>Streptophyta</taxon>
        <taxon>Embryophyta</taxon>
        <taxon>Tracheophyta</taxon>
        <taxon>Spermatophyta</taxon>
        <taxon>Magnoliopsida</taxon>
        <taxon>Liliopsida</taxon>
        <taxon>Poales</taxon>
        <taxon>Poaceae</taxon>
        <taxon>PACMAD clade</taxon>
        <taxon>Arundinoideae</taxon>
        <taxon>Arundineae</taxon>
        <taxon>Arundo</taxon>
    </lineage>
</organism>
<proteinExistence type="predicted"/>
<keyword evidence="1" id="KW-0812">Transmembrane</keyword>